<dbReference type="PANTHER" id="PTHR38694">
    <property type="entry name" value="CONSERVED EXPRESSED PROTEIN"/>
    <property type="match status" value="1"/>
</dbReference>
<feature type="compositionally biased region" description="Pro residues" evidence="1">
    <location>
        <begin position="1"/>
        <end position="20"/>
    </location>
</feature>
<evidence type="ECO:0000256" key="1">
    <source>
        <dbReference type="SAM" id="MobiDB-lite"/>
    </source>
</evidence>
<proteinExistence type="predicted"/>
<sequence>MAAPDEPPAAPPLSQPPPSSSSPAGSEPELVEKHQDEAPTASHALAEESITQAAPEDKGASQFEHQELEVKNLGWNDEASKVPQPVVGGITNEELWTLIRRFNHHIFNVRRIEQPPLGGLDMNIADDQDFYFSPEKLRAQLERFYISVVVSIFTAWKHVAQLRSWREWRRTSCFLGVYALAWLLDLVIPTITAFLMALILSSEFRKRCFPPAPPALIDSKTGGVQKPPAGVLASDDSVTGAPEKHQGEAVELEAHSFVDSISTVCSGLVVSTAAGKHAEADPHEDKVTPDPTKVTSDLTVARDHTAGHETSVEHDRTRQPVARAVSEKARPLLHMVADFVDTWERLGNALSATPPFPATRPRLVLAGVLLPVLIGSCFLTSYMMMKAAGFGAGFAFFGDPIITPTTALLNRTYPRWEKYVELRNTILRGVPTNAQLTVTLLRIGERNQAPIPPPPSSDVPPPVVPYENAGENIEHFDGATEEEIHEAIQPVPDTHGSDGAQEKPNKGHRIMKFFKGTTKGGIQTLLTADKAKAAAGGRHAKNRKGVVRSMNYKPETGPVSFPARFKGQKGFVYITATATSPALSWTADIEHMKPAWSVPIGQIEQLRKVGGLGWKSKLVVGWAMKREIMDGLVVKTRMGEEYHLTAISTRDELFNRLIAMGDQMWEAW</sequence>
<feature type="region of interest" description="Disordered" evidence="1">
    <location>
        <begin position="217"/>
        <end position="242"/>
    </location>
</feature>
<dbReference type="InterPro" id="IPR021709">
    <property type="entry name" value="DUF3292"/>
</dbReference>
<keyword evidence="4" id="KW-1185">Reference proteome</keyword>
<evidence type="ECO:0008006" key="5">
    <source>
        <dbReference type="Google" id="ProtNLM"/>
    </source>
</evidence>
<keyword evidence="2" id="KW-1133">Transmembrane helix</keyword>
<dbReference type="EMBL" id="JAGPNK010000017">
    <property type="protein sequence ID" value="KAH7305979.1"/>
    <property type="molecule type" value="Genomic_DNA"/>
</dbReference>
<dbReference type="PANTHER" id="PTHR38694:SF1">
    <property type="entry name" value="PEROXIN DOMAIN-CONTAINING PROTEIN"/>
    <property type="match status" value="1"/>
</dbReference>
<comment type="caution">
    <text evidence="3">The sequence shown here is derived from an EMBL/GenBank/DDBJ whole genome shotgun (WGS) entry which is preliminary data.</text>
</comment>
<accession>A0A8K0SGW5</accession>
<keyword evidence="2" id="KW-0472">Membrane</keyword>
<evidence type="ECO:0000313" key="3">
    <source>
        <dbReference type="EMBL" id="KAH7305979.1"/>
    </source>
</evidence>
<dbReference type="Pfam" id="PF11696">
    <property type="entry name" value="DUF3292"/>
    <property type="match status" value="1"/>
</dbReference>
<organism evidence="3 4">
    <name type="scientific">Stachybotrys elegans</name>
    <dbReference type="NCBI Taxonomy" id="80388"/>
    <lineage>
        <taxon>Eukaryota</taxon>
        <taxon>Fungi</taxon>
        <taxon>Dikarya</taxon>
        <taxon>Ascomycota</taxon>
        <taxon>Pezizomycotina</taxon>
        <taxon>Sordariomycetes</taxon>
        <taxon>Hypocreomycetidae</taxon>
        <taxon>Hypocreales</taxon>
        <taxon>Stachybotryaceae</taxon>
        <taxon>Stachybotrys</taxon>
    </lineage>
</organism>
<reference evidence="3" key="1">
    <citation type="journal article" date="2021" name="Nat. Commun.">
        <title>Genetic determinants of endophytism in the Arabidopsis root mycobiome.</title>
        <authorList>
            <person name="Mesny F."/>
            <person name="Miyauchi S."/>
            <person name="Thiergart T."/>
            <person name="Pickel B."/>
            <person name="Atanasova L."/>
            <person name="Karlsson M."/>
            <person name="Huettel B."/>
            <person name="Barry K.W."/>
            <person name="Haridas S."/>
            <person name="Chen C."/>
            <person name="Bauer D."/>
            <person name="Andreopoulos W."/>
            <person name="Pangilinan J."/>
            <person name="LaButti K."/>
            <person name="Riley R."/>
            <person name="Lipzen A."/>
            <person name="Clum A."/>
            <person name="Drula E."/>
            <person name="Henrissat B."/>
            <person name="Kohler A."/>
            <person name="Grigoriev I.V."/>
            <person name="Martin F.M."/>
            <person name="Hacquard S."/>
        </authorList>
    </citation>
    <scope>NUCLEOTIDE SEQUENCE</scope>
    <source>
        <strain evidence="3">MPI-CAGE-CH-0235</strain>
    </source>
</reference>
<dbReference type="Proteomes" id="UP000813444">
    <property type="component" value="Unassembled WGS sequence"/>
</dbReference>
<dbReference type="OrthoDB" id="1708389at2759"/>
<evidence type="ECO:0000256" key="2">
    <source>
        <dbReference type="SAM" id="Phobius"/>
    </source>
</evidence>
<name>A0A8K0SGW5_9HYPO</name>
<dbReference type="AlphaFoldDB" id="A0A8K0SGW5"/>
<feature type="region of interest" description="Disordered" evidence="1">
    <location>
        <begin position="1"/>
        <end position="62"/>
    </location>
</feature>
<feature type="transmembrane region" description="Helical" evidence="2">
    <location>
        <begin position="180"/>
        <end position="200"/>
    </location>
</feature>
<evidence type="ECO:0000313" key="4">
    <source>
        <dbReference type="Proteomes" id="UP000813444"/>
    </source>
</evidence>
<feature type="transmembrane region" description="Helical" evidence="2">
    <location>
        <begin position="363"/>
        <end position="384"/>
    </location>
</feature>
<protein>
    <recommendedName>
        <fullName evidence="5">Transmembrane protein</fullName>
    </recommendedName>
</protein>
<keyword evidence="2" id="KW-0812">Transmembrane</keyword>
<gene>
    <name evidence="3" type="ORF">B0I35DRAFT_111005</name>
</gene>